<sequence length="166" mass="17675">MSDLTPAPQWRVFLHALAEEIDSQGGVAARDELLRGIGRRMAKLRPILAVSGIDLLTAEINEQLGLMGWGQASLHVADEYPALQIVHTGLPRVGAGGDPPGSWMSALLEGLYQGWLAQQPGSEPGMTVRRESVSARAVTLRYGRRNDITTAGEVSGAITGPIRAPS</sequence>
<dbReference type="AlphaFoldDB" id="A0A5M6IN67"/>
<dbReference type="Pfam" id="PF03500">
    <property type="entry name" value="Cellsynth_D"/>
    <property type="match status" value="1"/>
</dbReference>
<dbReference type="GO" id="GO:0030244">
    <property type="term" value="P:cellulose biosynthetic process"/>
    <property type="evidence" value="ECO:0007669"/>
    <property type="project" value="InterPro"/>
</dbReference>
<dbReference type="InterPro" id="IPR038470">
    <property type="entry name" value="Cellsynth_D_sf"/>
</dbReference>
<dbReference type="RefSeq" id="WP_150043839.1">
    <property type="nucleotide sequence ID" value="NZ_OW485601.1"/>
</dbReference>
<evidence type="ECO:0000313" key="1">
    <source>
        <dbReference type="EMBL" id="KAA5609319.1"/>
    </source>
</evidence>
<gene>
    <name evidence="1" type="ORF">F1189_24635</name>
</gene>
<dbReference type="EMBL" id="VWPK01000053">
    <property type="protein sequence ID" value="KAA5609319.1"/>
    <property type="molecule type" value="Genomic_DNA"/>
</dbReference>
<name>A0A5M6IN67_9PROT</name>
<dbReference type="PRINTS" id="PR01442">
    <property type="entry name" value="CELLSNTHASED"/>
</dbReference>
<evidence type="ECO:0000313" key="2">
    <source>
        <dbReference type="Proteomes" id="UP000325255"/>
    </source>
</evidence>
<keyword evidence="2" id="KW-1185">Reference proteome</keyword>
<dbReference type="OrthoDB" id="6078279at2"/>
<accession>A0A5M6IN67</accession>
<reference evidence="1 2" key="1">
    <citation type="submission" date="2019-09" db="EMBL/GenBank/DDBJ databases">
        <title>Genome sequence of Rhodovastum atsumiense, a diverse member of the Acetobacteraceae family of non-sulfur purple photosynthetic bacteria.</title>
        <authorList>
            <person name="Meyer T."/>
            <person name="Kyndt J."/>
        </authorList>
    </citation>
    <scope>NUCLEOTIDE SEQUENCE [LARGE SCALE GENOMIC DNA]</scope>
    <source>
        <strain evidence="1 2">DSM 21279</strain>
    </source>
</reference>
<dbReference type="InterPro" id="IPR022798">
    <property type="entry name" value="BcsD_bac"/>
</dbReference>
<protein>
    <submittedName>
        <fullName evidence="1">Cellulose synthase</fullName>
    </submittedName>
</protein>
<organism evidence="1 2">
    <name type="scientific">Rhodovastum atsumiense</name>
    <dbReference type="NCBI Taxonomy" id="504468"/>
    <lineage>
        <taxon>Bacteria</taxon>
        <taxon>Pseudomonadati</taxon>
        <taxon>Pseudomonadota</taxon>
        <taxon>Alphaproteobacteria</taxon>
        <taxon>Acetobacterales</taxon>
        <taxon>Acetobacteraceae</taxon>
        <taxon>Rhodovastum</taxon>
    </lineage>
</organism>
<comment type="caution">
    <text evidence="1">The sequence shown here is derived from an EMBL/GenBank/DDBJ whole genome shotgun (WGS) entry which is preliminary data.</text>
</comment>
<proteinExistence type="predicted"/>
<dbReference type="Proteomes" id="UP000325255">
    <property type="component" value="Unassembled WGS sequence"/>
</dbReference>
<dbReference type="Gene3D" id="3.30.70.2590">
    <property type="match status" value="1"/>
</dbReference>
<dbReference type="Gene3D" id="1.20.5.3790">
    <property type="match status" value="1"/>
</dbReference>